<evidence type="ECO:0000313" key="2">
    <source>
        <dbReference type="EMBL" id="HIW11145.1"/>
    </source>
</evidence>
<dbReference type="Proteomes" id="UP000823926">
    <property type="component" value="Unassembled WGS sequence"/>
</dbReference>
<feature type="transmembrane region" description="Helical" evidence="1">
    <location>
        <begin position="12"/>
        <end position="28"/>
    </location>
</feature>
<dbReference type="Pfam" id="PF04977">
    <property type="entry name" value="DivIC"/>
    <property type="match status" value="1"/>
</dbReference>
<evidence type="ECO:0000256" key="1">
    <source>
        <dbReference type="SAM" id="Phobius"/>
    </source>
</evidence>
<gene>
    <name evidence="2" type="ORF">H9888_06580</name>
</gene>
<keyword evidence="1" id="KW-1133">Transmembrane helix</keyword>
<organism evidence="2 3">
    <name type="scientific">Candidatus Rikenella faecigallinarum</name>
    <dbReference type="NCBI Taxonomy" id="2838745"/>
    <lineage>
        <taxon>Bacteria</taxon>
        <taxon>Pseudomonadati</taxon>
        <taxon>Bacteroidota</taxon>
        <taxon>Bacteroidia</taxon>
        <taxon>Bacteroidales</taxon>
        <taxon>Rikenellaceae</taxon>
        <taxon>Rikenella</taxon>
    </lineage>
</organism>
<protein>
    <submittedName>
        <fullName evidence="2">Septum formation initiator family protein</fullName>
    </submittedName>
</protein>
<dbReference type="AlphaFoldDB" id="A0A9D1QF97"/>
<dbReference type="EMBL" id="DXHL01000031">
    <property type="protein sequence ID" value="HIW11145.1"/>
    <property type="molecule type" value="Genomic_DNA"/>
</dbReference>
<keyword evidence="1" id="KW-0812">Transmembrane</keyword>
<reference evidence="2" key="1">
    <citation type="journal article" date="2021" name="PeerJ">
        <title>Extensive microbial diversity within the chicken gut microbiome revealed by metagenomics and culture.</title>
        <authorList>
            <person name="Gilroy R."/>
            <person name="Ravi A."/>
            <person name="Getino M."/>
            <person name="Pursley I."/>
            <person name="Horton D.L."/>
            <person name="Alikhan N.F."/>
            <person name="Baker D."/>
            <person name="Gharbi K."/>
            <person name="Hall N."/>
            <person name="Watson M."/>
            <person name="Adriaenssens E.M."/>
            <person name="Foster-Nyarko E."/>
            <person name="Jarju S."/>
            <person name="Secka A."/>
            <person name="Antonio M."/>
            <person name="Oren A."/>
            <person name="Chaudhuri R.R."/>
            <person name="La Ragione R."/>
            <person name="Hildebrand F."/>
            <person name="Pallen M.J."/>
        </authorList>
    </citation>
    <scope>NUCLEOTIDE SEQUENCE</scope>
    <source>
        <strain evidence="2">ChiBcec15-1070</strain>
    </source>
</reference>
<proteinExistence type="predicted"/>
<keyword evidence="1" id="KW-0472">Membrane</keyword>
<dbReference type="InterPro" id="IPR007060">
    <property type="entry name" value="FtsL/DivIC"/>
</dbReference>
<evidence type="ECO:0000313" key="3">
    <source>
        <dbReference type="Proteomes" id="UP000823926"/>
    </source>
</evidence>
<sequence>MKVEQLFSNRNIIVVATLAFAAWILFFDRNNYLDSLALDRKIKEMEAEKAFYLRKIAEDSVIISGLKDSAFLERFAREQYHFSRPGEAVYLIEEK</sequence>
<reference evidence="2" key="2">
    <citation type="submission" date="2021-04" db="EMBL/GenBank/DDBJ databases">
        <authorList>
            <person name="Gilroy R."/>
        </authorList>
    </citation>
    <scope>NUCLEOTIDE SEQUENCE</scope>
    <source>
        <strain evidence="2">ChiBcec15-1070</strain>
    </source>
</reference>
<accession>A0A9D1QF97</accession>
<comment type="caution">
    <text evidence="2">The sequence shown here is derived from an EMBL/GenBank/DDBJ whole genome shotgun (WGS) entry which is preliminary data.</text>
</comment>
<name>A0A9D1QF97_9BACT</name>